<accession>A0A2T8IPG7</accession>
<dbReference type="Gramene" id="PVH39565">
    <property type="protein sequence ID" value="PVH39565"/>
    <property type="gene ID" value="PAHAL_5G537000"/>
</dbReference>
<proteinExistence type="predicted"/>
<dbReference type="EMBL" id="CM008050">
    <property type="protein sequence ID" value="PVH39565.1"/>
    <property type="molecule type" value="Genomic_DNA"/>
</dbReference>
<gene>
    <name evidence="1" type="ORF">PAHAL_5G537000</name>
</gene>
<evidence type="ECO:0000313" key="1">
    <source>
        <dbReference type="EMBL" id="PVH39565.1"/>
    </source>
</evidence>
<organism evidence="1">
    <name type="scientific">Panicum hallii</name>
    <dbReference type="NCBI Taxonomy" id="206008"/>
    <lineage>
        <taxon>Eukaryota</taxon>
        <taxon>Viridiplantae</taxon>
        <taxon>Streptophyta</taxon>
        <taxon>Embryophyta</taxon>
        <taxon>Tracheophyta</taxon>
        <taxon>Spermatophyta</taxon>
        <taxon>Magnoliopsida</taxon>
        <taxon>Liliopsida</taxon>
        <taxon>Poales</taxon>
        <taxon>Poaceae</taxon>
        <taxon>PACMAD clade</taxon>
        <taxon>Panicoideae</taxon>
        <taxon>Panicodae</taxon>
        <taxon>Paniceae</taxon>
        <taxon>Panicinae</taxon>
        <taxon>Panicum</taxon>
        <taxon>Panicum sect. Panicum</taxon>
    </lineage>
</organism>
<name>A0A2T8IPG7_9POAL</name>
<protein>
    <submittedName>
        <fullName evidence="1">Uncharacterized protein</fullName>
    </submittedName>
</protein>
<sequence>MDELPRKGLGVPCILSHHPCQCIIFPCQLVSLHWSGSSASDPSPQTLAYVNKKGFYQGYMYHNISVCCKLSTNKNKVYSFLDSKQD</sequence>
<dbReference type="AlphaFoldDB" id="A0A2T8IPG7"/>
<reference evidence="1" key="1">
    <citation type="submission" date="2018-04" db="EMBL/GenBank/DDBJ databases">
        <title>WGS assembly of Panicum hallii.</title>
        <authorList>
            <person name="Lovell J."/>
            <person name="Jenkins J."/>
            <person name="Lowry D."/>
            <person name="Mamidi S."/>
            <person name="Sreedasyam A."/>
            <person name="Weng X."/>
            <person name="Barry K."/>
            <person name="Bonette J."/>
            <person name="Campitelli B."/>
            <person name="Daum C."/>
            <person name="Gordon S."/>
            <person name="Gould B."/>
            <person name="Lipzen A."/>
            <person name="Macqueen A."/>
            <person name="Palacio-Mejia J."/>
            <person name="Plott C."/>
            <person name="Shakirov E."/>
            <person name="Shu S."/>
            <person name="Yoshinaga Y."/>
            <person name="Zane M."/>
            <person name="Rokhsar D."/>
            <person name="Grimwood J."/>
            <person name="Schmutz J."/>
            <person name="Juenger T."/>
        </authorList>
    </citation>
    <scope>NUCLEOTIDE SEQUENCE [LARGE SCALE GENOMIC DNA]</scope>
    <source>
        <strain evidence="1">FIL2</strain>
    </source>
</reference>
<dbReference type="Proteomes" id="UP000243499">
    <property type="component" value="Chromosome 5"/>
</dbReference>